<accession>A0A251PQ07</accession>
<feature type="domain" description="F-box" evidence="1">
    <location>
        <begin position="1"/>
        <end position="47"/>
    </location>
</feature>
<dbReference type="InterPro" id="IPR036047">
    <property type="entry name" value="F-box-like_dom_sf"/>
</dbReference>
<name>A0A251PQ07_PRUPE</name>
<dbReference type="InterPro" id="IPR006527">
    <property type="entry name" value="F-box-assoc_dom_typ1"/>
</dbReference>
<proteinExistence type="predicted"/>
<keyword evidence="3" id="KW-1185">Reference proteome</keyword>
<dbReference type="SUPFAM" id="SSF81383">
    <property type="entry name" value="F-box domain"/>
    <property type="match status" value="1"/>
</dbReference>
<dbReference type="InterPro" id="IPR050796">
    <property type="entry name" value="SCF_F-box_component"/>
</dbReference>
<dbReference type="Proteomes" id="UP000006882">
    <property type="component" value="Chromosome G4"/>
</dbReference>
<gene>
    <name evidence="2" type="ORF">PRUPE_4G236400</name>
</gene>
<dbReference type="STRING" id="3760.A0A251PQ07"/>
<sequence length="366" mass="42687">MGNPNFPSDIIPEILSRLPVKSLCRFRCVSKSWLSLIADPDFVKRQLNKAIESKDIFNQRRRLIFTDESHRSLFSLDLDEFLNHNDAIDNYLDKEYDNLIINIDDNDDVVATELDYVFSELPNNWAFLVFHSNGLLLYQLYYRIYIWLTLQQEKRIISTSLVLDLITPLVITRSLEGGIMFSVYTLKTGSWRKIQTRYPYNIPTNVTSCGGLHWLLDRVVVEHRSLIISFDLAEENVQEIPLPLASIDAKDYLVGRGGSSKEVTSYCQRHLLKFIIDCLCVTMHNEFWIMKEYGVRVSWTKVRISIPYYILRHSGFWKKSHDLLDFRDRLVLCNCNDERFRNLSISGLPKVNEVGIYLESLVSPNN</sequence>
<dbReference type="EMBL" id="CM007654">
    <property type="protein sequence ID" value="ONI13669.1"/>
    <property type="molecule type" value="Genomic_DNA"/>
</dbReference>
<evidence type="ECO:0000313" key="2">
    <source>
        <dbReference type="EMBL" id="ONI13669.1"/>
    </source>
</evidence>
<protein>
    <recommendedName>
        <fullName evidence="1">F-box domain-containing protein</fullName>
    </recommendedName>
</protein>
<dbReference type="Gene3D" id="1.20.1280.50">
    <property type="match status" value="1"/>
</dbReference>
<dbReference type="PANTHER" id="PTHR31672">
    <property type="entry name" value="BNACNNG10540D PROTEIN"/>
    <property type="match status" value="1"/>
</dbReference>
<evidence type="ECO:0000313" key="3">
    <source>
        <dbReference type="Proteomes" id="UP000006882"/>
    </source>
</evidence>
<dbReference type="Pfam" id="PF00646">
    <property type="entry name" value="F-box"/>
    <property type="match status" value="1"/>
</dbReference>
<dbReference type="InterPro" id="IPR001810">
    <property type="entry name" value="F-box_dom"/>
</dbReference>
<reference evidence="2 3" key="1">
    <citation type="journal article" date="2013" name="Nat. Genet.">
        <title>The high-quality draft genome of peach (Prunus persica) identifies unique patterns of genetic diversity, domestication and genome evolution.</title>
        <authorList>
            <consortium name="International Peach Genome Initiative"/>
            <person name="Verde I."/>
            <person name="Abbott A.G."/>
            <person name="Scalabrin S."/>
            <person name="Jung S."/>
            <person name="Shu S."/>
            <person name="Marroni F."/>
            <person name="Zhebentyayeva T."/>
            <person name="Dettori M.T."/>
            <person name="Grimwood J."/>
            <person name="Cattonaro F."/>
            <person name="Zuccolo A."/>
            <person name="Rossini L."/>
            <person name="Jenkins J."/>
            <person name="Vendramin E."/>
            <person name="Meisel L.A."/>
            <person name="Decroocq V."/>
            <person name="Sosinski B."/>
            <person name="Prochnik S."/>
            <person name="Mitros T."/>
            <person name="Policriti A."/>
            <person name="Cipriani G."/>
            <person name="Dondini L."/>
            <person name="Ficklin S."/>
            <person name="Goodstein D.M."/>
            <person name="Xuan P."/>
            <person name="Del Fabbro C."/>
            <person name="Aramini V."/>
            <person name="Copetti D."/>
            <person name="Gonzalez S."/>
            <person name="Horner D.S."/>
            <person name="Falchi R."/>
            <person name="Lucas S."/>
            <person name="Mica E."/>
            <person name="Maldonado J."/>
            <person name="Lazzari B."/>
            <person name="Bielenberg D."/>
            <person name="Pirona R."/>
            <person name="Miculan M."/>
            <person name="Barakat A."/>
            <person name="Testolin R."/>
            <person name="Stella A."/>
            <person name="Tartarini S."/>
            <person name="Tonutti P."/>
            <person name="Arus P."/>
            <person name="Orellana A."/>
            <person name="Wells C."/>
            <person name="Main D."/>
            <person name="Vizzotto G."/>
            <person name="Silva H."/>
            <person name="Salamini F."/>
            <person name="Schmutz J."/>
            <person name="Morgante M."/>
            <person name="Rokhsar D.S."/>
        </authorList>
    </citation>
    <scope>NUCLEOTIDE SEQUENCE [LARGE SCALE GENOMIC DNA]</scope>
    <source>
        <strain evidence="3">cv. Nemared</strain>
    </source>
</reference>
<organism evidence="2 3">
    <name type="scientific">Prunus persica</name>
    <name type="common">Peach</name>
    <name type="synonym">Amygdalus persica</name>
    <dbReference type="NCBI Taxonomy" id="3760"/>
    <lineage>
        <taxon>Eukaryota</taxon>
        <taxon>Viridiplantae</taxon>
        <taxon>Streptophyta</taxon>
        <taxon>Embryophyta</taxon>
        <taxon>Tracheophyta</taxon>
        <taxon>Spermatophyta</taxon>
        <taxon>Magnoliopsida</taxon>
        <taxon>eudicotyledons</taxon>
        <taxon>Gunneridae</taxon>
        <taxon>Pentapetalae</taxon>
        <taxon>rosids</taxon>
        <taxon>fabids</taxon>
        <taxon>Rosales</taxon>
        <taxon>Rosaceae</taxon>
        <taxon>Amygdaloideae</taxon>
        <taxon>Amygdaleae</taxon>
        <taxon>Prunus</taxon>
    </lineage>
</organism>
<dbReference type="CDD" id="cd22157">
    <property type="entry name" value="F-box_AtFBW1-like"/>
    <property type="match status" value="1"/>
</dbReference>
<dbReference type="Pfam" id="PF07734">
    <property type="entry name" value="FBA_1"/>
    <property type="match status" value="1"/>
</dbReference>
<dbReference type="SMART" id="SM00256">
    <property type="entry name" value="FBOX"/>
    <property type="match status" value="1"/>
</dbReference>
<dbReference type="PROSITE" id="PS50181">
    <property type="entry name" value="FBOX"/>
    <property type="match status" value="1"/>
</dbReference>
<dbReference type="AlphaFoldDB" id="A0A251PQ07"/>
<dbReference type="PANTHER" id="PTHR31672:SF13">
    <property type="entry name" value="F-BOX PROTEIN CPR30-LIKE"/>
    <property type="match status" value="1"/>
</dbReference>
<evidence type="ECO:0000259" key="1">
    <source>
        <dbReference type="PROSITE" id="PS50181"/>
    </source>
</evidence>
<dbReference type="Gramene" id="ONI13669">
    <property type="protein sequence ID" value="ONI13669"/>
    <property type="gene ID" value="PRUPE_4G236400"/>
</dbReference>